<evidence type="ECO:0000313" key="2">
    <source>
        <dbReference type="Proteomes" id="UP001344658"/>
    </source>
</evidence>
<accession>A0ABU7PCY5</accession>
<proteinExistence type="predicted"/>
<dbReference type="RefSeq" id="WP_330796308.1">
    <property type="nucleotide sequence ID" value="NZ_JAZEWV010000012.1"/>
</dbReference>
<reference evidence="1 2" key="1">
    <citation type="submission" date="2023-12" db="EMBL/GenBank/DDBJ databases">
        <title>Streptomyces sp. V4-01.</title>
        <authorList>
            <person name="Somphong A."/>
            <person name="Phongsopitanun W."/>
        </authorList>
    </citation>
    <scope>NUCLEOTIDE SEQUENCE [LARGE SCALE GENOMIC DNA]</scope>
    <source>
        <strain evidence="1 2">V4-01</strain>
    </source>
</reference>
<dbReference type="Proteomes" id="UP001344658">
    <property type="component" value="Unassembled WGS sequence"/>
</dbReference>
<evidence type="ECO:0000313" key="1">
    <source>
        <dbReference type="EMBL" id="MEE4543665.1"/>
    </source>
</evidence>
<keyword evidence="2" id="KW-1185">Reference proteome</keyword>
<sequence>MTDSPMPSPPYPSPESPLLRVIVGNAIASVESGETDWKEAVLHAAVHGWYEGHIEGEDTCPGCDFRGQLPKGTARG</sequence>
<dbReference type="EMBL" id="JAZEWV010000012">
    <property type="protein sequence ID" value="MEE4543665.1"/>
    <property type="molecule type" value="Genomic_DNA"/>
</dbReference>
<comment type="caution">
    <text evidence="1">The sequence shown here is derived from an EMBL/GenBank/DDBJ whole genome shotgun (WGS) entry which is preliminary data.</text>
</comment>
<organism evidence="1 2">
    <name type="scientific">Actinacidiphila polyblastidii</name>
    <dbReference type="NCBI Taxonomy" id="3110430"/>
    <lineage>
        <taxon>Bacteria</taxon>
        <taxon>Bacillati</taxon>
        <taxon>Actinomycetota</taxon>
        <taxon>Actinomycetes</taxon>
        <taxon>Kitasatosporales</taxon>
        <taxon>Streptomycetaceae</taxon>
        <taxon>Actinacidiphila</taxon>
    </lineage>
</organism>
<name>A0ABU7PCY5_9ACTN</name>
<gene>
    <name evidence="1" type="ORF">V2S66_17010</name>
</gene>
<protein>
    <submittedName>
        <fullName evidence="1">Uncharacterized protein</fullName>
    </submittedName>
</protein>